<evidence type="ECO:0000313" key="2">
    <source>
        <dbReference type="EMBL" id="SLN49042.1"/>
    </source>
</evidence>
<protein>
    <recommendedName>
        <fullName evidence="4">Acetolactate synthase</fullName>
    </recommendedName>
</protein>
<proteinExistence type="predicted"/>
<dbReference type="InterPro" id="IPR045467">
    <property type="entry name" value="DUF6497"/>
</dbReference>
<evidence type="ECO:0000256" key="1">
    <source>
        <dbReference type="SAM" id="SignalP"/>
    </source>
</evidence>
<accession>A0A1X6ZGD0</accession>
<name>A0A1X6ZGD0_9RHOB</name>
<dbReference type="Proteomes" id="UP000193207">
    <property type="component" value="Unassembled WGS sequence"/>
</dbReference>
<reference evidence="2 3" key="1">
    <citation type="submission" date="2017-03" db="EMBL/GenBank/DDBJ databases">
        <authorList>
            <person name="Afonso C.L."/>
            <person name="Miller P.J."/>
            <person name="Scott M.A."/>
            <person name="Spackman E."/>
            <person name="Goraichik I."/>
            <person name="Dimitrov K.M."/>
            <person name="Suarez D.L."/>
            <person name="Swayne D.E."/>
        </authorList>
    </citation>
    <scope>NUCLEOTIDE SEQUENCE [LARGE SCALE GENOMIC DNA]</scope>
    <source>
        <strain evidence="2 3">CECT 8110</strain>
    </source>
</reference>
<keyword evidence="1" id="KW-0732">Signal</keyword>
<feature type="chain" id="PRO_5012823930" description="Acetolactate synthase" evidence="1">
    <location>
        <begin position="26"/>
        <end position="139"/>
    </location>
</feature>
<dbReference type="AlphaFoldDB" id="A0A1X6ZGD0"/>
<sequence>MSPLGLHIPAAAVALVLVASTAAGEADKAKEERLVLPSGMEATFYEMLWDRPGQGLTYRFRFVAPGFTGEEEFDTIMADLEYLCTTYAVPRLANVGPVPAQVVVSLADRESVFGVIDPDVKQVFEAYRIEDGTCIWEVF</sequence>
<feature type="signal peptide" evidence="1">
    <location>
        <begin position="1"/>
        <end position="25"/>
    </location>
</feature>
<keyword evidence="3" id="KW-1185">Reference proteome</keyword>
<dbReference type="Pfam" id="PF20107">
    <property type="entry name" value="DUF6497"/>
    <property type="match status" value="1"/>
</dbReference>
<evidence type="ECO:0008006" key="4">
    <source>
        <dbReference type="Google" id="ProtNLM"/>
    </source>
</evidence>
<gene>
    <name evidence="2" type="ORF">ROH8110_02643</name>
</gene>
<dbReference type="EMBL" id="FWFU01000003">
    <property type="protein sequence ID" value="SLN49042.1"/>
    <property type="molecule type" value="Genomic_DNA"/>
</dbReference>
<organism evidence="2 3">
    <name type="scientific">Roseovarius halotolerans</name>
    <dbReference type="NCBI Taxonomy" id="505353"/>
    <lineage>
        <taxon>Bacteria</taxon>
        <taxon>Pseudomonadati</taxon>
        <taxon>Pseudomonadota</taxon>
        <taxon>Alphaproteobacteria</taxon>
        <taxon>Rhodobacterales</taxon>
        <taxon>Roseobacteraceae</taxon>
        <taxon>Roseovarius</taxon>
    </lineage>
</organism>
<evidence type="ECO:0000313" key="3">
    <source>
        <dbReference type="Proteomes" id="UP000193207"/>
    </source>
</evidence>
<dbReference type="RefSeq" id="WP_085818185.1">
    <property type="nucleotide sequence ID" value="NZ_FWFU01000003.1"/>
</dbReference>
<dbReference type="OrthoDB" id="7862028at2"/>